<accession>A0A239MDZ4</accession>
<evidence type="ECO:0008006" key="3">
    <source>
        <dbReference type="Google" id="ProtNLM"/>
    </source>
</evidence>
<evidence type="ECO:0000313" key="2">
    <source>
        <dbReference type="Proteomes" id="UP000198356"/>
    </source>
</evidence>
<keyword evidence="2" id="KW-1185">Reference proteome</keyword>
<evidence type="ECO:0000313" key="1">
    <source>
        <dbReference type="EMBL" id="SNT40393.1"/>
    </source>
</evidence>
<dbReference type="Proteomes" id="UP000198356">
    <property type="component" value="Unassembled WGS sequence"/>
</dbReference>
<gene>
    <name evidence="1" type="ORF">SAMN05421770_11188</name>
</gene>
<dbReference type="EMBL" id="FZOU01000011">
    <property type="protein sequence ID" value="SNT40393.1"/>
    <property type="molecule type" value="Genomic_DNA"/>
</dbReference>
<reference evidence="1 2" key="1">
    <citation type="submission" date="2017-06" db="EMBL/GenBank/DDBJ databases">
        <authorList>
            <person name="Kim H.J."/>
            <person name="Triplett B.A."/>
        </authorList>
    </citation>
    <scope>NUCLEOTIDE SEQUENCE [LARGE SCALE GENOMIC DNA]</scope>
    <source>
        <strain evidence="1 2">DSM 18704</strain>
    </source>
</reference>
<name>A0A239MDZ4_9BACT</name>
<dbReference type="AlphaFoldDB" id="A0A239MDZ4"/>
<protein>
    <recommendedName>
        <fullName evidence="3">Antitoxin</fullName>
    </recommendedName>
</protein>
<proteinExistence type="predicted"/>
<sequence>MKVSAQYAEEHFADILNAASTGEEVEIALPGKPALFLAPRPGQQKNTPSDRPRRELLYAGEGLIQPPTEEEWLAMDKAFTDEILNGAIFPAKPA</sequence>
<organism evidence="1 2">
    <name type="scientific">Granulicella rosea</name>
    <dbReference type="NCBI Taxonomy" id="474952"/>
    <lineage>
        <taxon>Bacteria</taxon>
        <taxon>Pseudomonadati</taxon>
        <taxon>Acidobacteriota</taxon>
        <taxon>Terriglobia</taxon>
        <taxon>Terriglobales</taxon>
        <taxon>Acidobacteriaceae</taxon>
        <taxon>Granulicella</taxon>
    </lineage>
</organism>